<keyword evidence="2 9" id="KW-0820">tRNA-binding</keyword>
<accession>A0AAW2MM26</accession>
<comment type="similarity">
    <text evidence="9">Belongs to the class I-like SAM-binding methyltransferase superfamily. TrmB family.</text>
</comment>
<feature type="binding site" evidence="9">
    <location>
        <position position="106"/>
    </location>
    <ligand>
        <name>S-adenosyl-L-methionine</name>
        <dbReference type="ChEBI" id="CHEBI:59789"/>
    </ligand>
</feature>
<dbReference type="HAMAP" id="MF_03055">
    <property type="entry name" value="tRNA_methyltr_TrmB_euk"/>
    <property type="match status" value="1"/>
</dbReference>
<dbReference type="InterPro" id="IPR003358">
    <property type="entry name" value="tRNA_(Gua-N-7)_MeTrfase_Trmb"/>
</dbReference>
<dbReference type="SUPFAM" id="SSF53335">
    <property type="entry name" value="S-adenosyl-L-methionine-dependent methyltransferases"/>
    <property type="match status" value="1"/>
</dbReference>
<keyword evidence="8 9" id="KW-0539">Nucleus</keyword>
<dbReference type="GO" id="GO:0043527">
    <property type="term" value="C:tRNA methyltransferase complex"/>
    <property type="evidence" value="ECO:0007669"/>
    <property type="project" value="TreeGrafter"/>
</dbReference>
<comment type="catalytic activity">
    <reaction evidence="1 9">
        <text>guanosine(46) in tRNA + S-adenosyl-L-methionine = N(7)-methylguanosine(46) in tRNA + S-adenosyl-L-homocysteine</text>
        <dbReference type="Rhea" id="RHEA:42708"/>
        <dbReference type="Rhea" id="RHEA-COMP:10188"/>
        <dbReference type="Rhea" id="RHEA-COMP:10189"/>
        <dbReference type="ChEBI" id="CHEBI:57856"/>
        <dbReference type="ChEBI" id="CHEBI:59789"/>
        <dbReference type="ChEBI" id="CHEBI:74269"/>
        <dbReference type="ChEBI" id="CHEBI:74480"/>
        <dbReference type="EC" id="2.1.1.33"/>
    </reaction>
</comment>
<feature type="binding site" evidence="9">
    <location>
        <begin position="162"/>
        <end position="163"/>
    </location>
    <ligand>
        <name>S-adenosyl-L-methionine</name>
        <dbReference type="ChEBI" id="CHEBI:59789"/>
    </ligand>
</feature>
<dbReference type="PROSITE" id="PS51625">
    <property type="entry name" value="SAM_MT_TRMB"/>
    <property type="match status" value="1"/>
</dbReference>
<dbReference type="EC" id="2.1.1.33" evidence="9"/>
<reference evidence="10" key="2">
    <citation type="journal article" date="2024" name="Plant">
        <title>Genomic evolution and insights into agronomic trait innovations of Sesamum species.</title>
        <authorList>
            <person name="Miao H."/>
            <person name="Wang L."/>
            <person name="Qu L."/>
            <person name="Liu H."/>
            <person name="Sun Y."/>
            <person name="Le M."/>
            <person name="Wang Q."/>
            <person name="Wei S."/>
            <person name="Zheng Y."/>
            <person name="Lin W."/>
            <person name="Duan Y."/>
            <person name="Cao H."/>
            <person name="Xiong S."/>
            <person name="Wang X."/>
            <person name="Wei L."/>
            <person name="Li C."/>
            <person name="Ma Q."/>
            <person name="Ju M."/>
            <person name="Zhao R."/>
            <person name="Li G."/>
            <person name="Mu C."/>
            <person name="Tian Q."/>
            <person name="Mei H."/>
            <person name="Zhang T."/>
            <person name="Gao T."/>
            <person name="Zhang H."/>
        </authorList>
    </citation>
    <scope>NUCLEOTIDE SEQUENCE</scope>
    <source>
        <strain evidence="10">G01</strain>
    </source>
</reference>
<dbReference type="InterPro" id="IPR025763">
    <property type="entry name" value="Trm8_euk"/>
</dbReference>
<dbReference type="EMBL" id="JACGWK010000010">
    <property type="protein sequence ID" value="KAL0331523.1"/>
    <property type="molecule type" value="Genomic_DNA"/>
</dbReference>
<reference evidence="10" key="1">
    <citation type="submission" date="2020-06" db="EMBL/GenBank/DDBJ databases">
        <authorList>
            <person name="Li T."/>
            <person name="Hu X."/>
            <person name="Zhang T."/>
            <person name="Song X."/>
            <person name="Zhang H."/>
            <person name="Dai N."/>
            <person name="Sheng W."/>
            <person name="Hou X."/>
            <person name="Wei L."/>
        </authorList>
    </citation>
    <scope>NUCLEOTIDE SEQUENCE</scope>
    <source>
        <strain evidence="10">G01</strain>
        <tissue evidence="10">Leaf</tissue>
    </source>
</reference>
<protein>
    <recommendedName>
        <fullName evidence="9">tRNA (guanine-N(7)-)-methyltransferase</fullName>
        <ecNumber evidence="9">2.1.1.33</ecNumber>
    </recommendedName>
    <alternativeName>
        <fullName evidence="9">tRNA (guanine(46)-N(7))-methyltransferase</fullName>
    </alternativeName>
    <alternativeName>
        <fullName evidence="9">tRNA(m7G46)-methyltransferase</fullName>
    </alternativeName>
</protein>
<comment type="pathway">
    <text evidence="9">tRNA modification; N(7)-methylguanine-tRNA biosynthesis.</text>
</comment>
<evidence type="ECO:0000313" key="10">
    <source>
        <dbReference type="EMBL" id="KAL0331523.1"/>
    </source>
</evidence>
<comment type="subcellular location">
    <subcellularLocation>
        <location evidence="9">Nucleus</location>
    </subcellularLocation>
</comment>
<evidence type="ECO:0000256" key="2">
    <source>
        <dbReference type="ARBA" id="ARBA00022555"/>
    </source>
</evidence>
<evidence type="ECO:0000256" key="6">
    <source>
        <dbReference type="ARBA" id="ARBA00022694"/>
    </source>
</evidence>
<keyword evidence="6 9" id="KW-0819">tRNA processing</keyword>
<dbReference type="InterPro" id="IPR029063">
    <property type="entry name" value="SAM-dependent_MTases_sf"/>
</dbReference>
<sequence length="253" mass="28252">MWTSVAQNLGIRGDVAPHGDRATTSAPFCAGDGNGNGFAAHLSGGRAHKTTGLPRKRFYRARAHSNPLSDSHFPVPVSPSQFDCTVHYPQFLKSDSSKKIEFADIGCGFGGLLISLSTLFPDTLMIGMELRDKVTEYVKERILALRASNPGHYENVSVVRTNSMKYIPNYFEKGQLTKMFFLFPDPHFKEKNHRRRSCLEGHPLFEALPEDELEADPVVKLLSTATEEGQKVERNEGQTFRAVYRRIASSLPH</sequence>
<evidence type="ECO:0000256" key="5">
    <source>
        <dbReference type="ARBA" id="ARBA00022691"/>
    </source>
</evidence>
<dbReference type="GO" id="GO:0000049">
    <property type="term" value="F:tRNA binding"/>
    <property type="evidence" value="ECO:0007669"/>
    <property type="project" value="UniProtKB-UniRule"/>
</dbReference>
<keyword evidence="7 9" id="KW-0694">RNA-binding</keyword>
<gene>
    <name evidence="10" type="ORF">Sangu_1697800</name>
</gene>
<evidence type="ECO:0000256" key="4">
    <source>
        <dbReference type="ARBA" id="ARBA00022679"/>
    </source>
</evidence>
<comment type="caution">
    <text evidence="10">The sequence shown here is derived from an EMBL/GenBank/DDBJ whole genome shotgun (WGS) entry which is preliminary data.</text>
</comment>
<dbReference type="GO" id="GO:0008176">
    <property type="term" value="F:tRNA (guanine(46)-N7)-methyltransferase activity"/>
    <property type="evidence" value="ECO:0007669"/>
    <property type="project" value="UniProtKB-UniRule"/>
</dbReference>
<comment type="function">
    <text evidence="9">Catalyzes the formation of N(7)-methylguanine at position 46 (m7G46) in tRNA.</text>
</comment>
<dbReference type="Pfam" id="PF02390">
    <property type="entry name" value="Methyltransf_4"/>
    <property type="match status" value="1"/>
</dbReference>
<dbReference type="PANTHER" id="PTHR23417:SF16">
    <property type="entry name" value="TRNA (GUANINE-N(7)-)-METHYLTRANSFERASE"/>
    <property type="match status" value="1"/>
</dbReference>
<evidence type="ECO:0000256" key="1">
    <source>
        <dbReference type="ARBA" id="ARBA00000142"/>
    </source>
</evidence>
<dbReference type="Gene3D" id="3.40.50.150">
    <property type="entry name" value="Vaccinia Virus protein VP39"/>
    <property type="match status" value="2"/>
</dbReference>
<evidence type="ECO:0000256" key="7">
    <source>
        <dbReference type="ARBA" id="ARBA00022884"/>
    </source>
</evidence>
<keyword evidence="5 9" id="KW-0949">S-adenosyl-L-methionine</keyword>
<evidence type="ECO:0000256" key="9">
    <source>
        <dbReference type="HAMAP-Rule" id="MF_03055"/>
    </source>
</evidence>
<dbReference type="GO" id="GO:0005634">
    <property type="term" value="C:nucleus"/>
    <property type="evidence" value="ECO:0007669"/>
    <property type="project" value="UniProtKB-SubCell"/>
</dbReference>
<dbReference type="AlphaFoldDB" id="A0AAW2MM26"/>
<evidence type="ECO:0000256" key="3">
    <source>
        <dbReference type="ARBA" id="ARBA00022603"/>
    </source>
</evidence>
<keyword evidence="3 9" id="KW-0489">Methyltransferase</keyword>
<keyword evidence="4 9" id="KW-0808">Transferase</keyword>
<feature type="binding site" evidence="9">
    <location>
        <begin position="129"/>
        <end position="130"/>
    </location>
    <ligand>
        <name>S-adenosyl-L-methionine</name>
        <dbReference type="ChEBI" id="CHEBI:59789"/>
    </ligand>
</feature>
<name>A0AAW2MM26_9LAMI</name>
<feature type="binding site" evidence="9">
    <location>
        <position position="182"/>
    </location>
    <ligand>
        <name>S-adenosyl-L-methionine</name>
        <dbReference type="ChEBI" id="CHEBI:59789"/>
    </ligand>
</feature>
<proteinExistence type="inferred from homology"/>
<dbReference type="PANTHER" id="PTHR23417">
    <property type="entry name" value="3-DEOXY-D-MANNO-OCTULOSONIC-ACID TRANSFERASE/TRNA GUANINE-N 7 - -METHYLTRANSFERASE"/>
    <property type="match status" value="1"/>
</dbReference>
<feature type="active site" evidence="9">
    <location>
        <position position="185"/>
    </location>
</feature>
<evidence type="ECO:0000256" key="8">
    <source>
        <dbReference type="ARBA" id="ARBA00023242"/>
    </source>
</evidence>
<feature type="binding site" evidence="9">
    <location>
        <begin position="226"/>
        <end position="228"/>
    </location>
    <ligand>
        <name>S-adenosyl-L-methionine</name>
        <dbReference type="ChEBI" id="CHEBI:59789"/>
    </ligand>
</feature>
<organism evidence="10">
    <name type="scientific">Sesamum angustifolium</name>
    <dbReference type="NCBI Taxonomy" id="2727405"/>
    <lineage>
        <taxon>Eukaryota</taxon>
        <taxon>Viridiplantae</taxon>
        <taxon>Streptophyta</taxon>
        <taxon>Embryophyta</taxon>
        <taxon>Tracheophyta</taxon>
        <taxon>Spermatophyta</taxon>
        <taxon>Magnoliopsida</taxon>
        <taxon>eudicotyledons</taxon>
        <taxon>Gunneridae</taxon>
        <taxon>Pentapetalae</taxon>
        <taxon>asterids</taxon>
        <taxon>lamiids</taxon>
        <taxon>Lamiales</taxon>
        <taxon>Pedaliaceae</taxon>
        <taxon>Sesamum</taxon>
    </lineage>
</organism>